<dbReference type="Pfam" id="PF06144">
    <property type="entry name" value="DNA_pol3_delta"/>
    <property type="match status" value="1"/>
</dbReference>
<comment type="similarity">
    <text evidence="7">Belongs to the DNA polymerase HolA subunit family.</text>
</comment>
<dbReference type="Gene3D" id="1.10.8.60">
    <property type="match status" value="1"/>
</dbReference>
<dbReference type="InterPro" id="IPR027417">
    <property type="entry name" value="P-loop_NTPase"/>
</dbReference>
<dbReference type="GO" id="GO:0003887">
    <property type="term" value="F:DNA-directed DNA polymerase activity"/>
    <property type="evidence" value="ECO:0007669"/>
    <property type="project" value="UniProtKB-UniRule"/>
</dbReference>
<keyword evidence="13" id="KW-1185">Reference proteome</keyword>
<dbReference type="SUPFAM" id="SSF48019">
    <property type="entry name" value="post-AAA+ oligomerization domain-like"/>
    <property type="match status" value="1"/>
</dbReference>
<dbReference type="GO" id="GO:0003677">
    <property type="term" value="F:DNA binding"/>
    <property type="evidence" value="ECO:0007669"/>
    <property type="project" value="InterPro"/>
</dbReference>
<keyword evidence="3 12" id="KW-0808">Transferase</keyword>
<evidence type="ECO:0000256" key="9">
    <source>
        <dbReference type="NCBIfam" id="TIGR01128"/>
    </source>
</evidence>
<evidence type="ECO:0000256" key="3">
    <source>
        <dbReference type="ARBA" id="ARBA00022679"/>
    </source>
</evidence>
<dbReference type="OrthoDB" id="9770982at2"/>
<gene>
    <name evidence="12" type="primary">holA</name>
    <name evidence="12" type="ORF">E5Q11_07015</name>
</gene>
<dbReference type="GO" id="GO:0006261">
    <property type="term" value="P:DNA-templated DNA replication"/>
    <property type="evidence" value="ECO:0007669"/>
    <property type="project" value="TreeGrafter"/>
</dbReference>
<dbReference type="InterPro" id="IPR010372">
    <property type="entry name" value="DNA_pol3_delta_N"/>
</dbReference>
<dbReference type="NCBIfam" id="TIGR01128">
    <property type="entry name" value="holA"/>
    <property type="match status" value="1"/>
</dbReference>
<evidence type="ECO:0000256" key="1">
    <source>
        <dbReference type="ARBA" id="ARBA00012417"/>
    </source>
</evidence>
<evidence type="ECO:0000256" key="5">
    <source>
        <dbReference type="ARBA" id="ARBA00022705"/>
    </source>
</evidence>
<evidence type="ECO:0000256" key="8">
    <source>
        <dbReference type="ARBA" id="ARBA00049244"/>
    </source>
</evidence>
<dbReference type="EC" id="2.7.7.7" evidence="1 9"/>
<reference evidence="12 13" key="1">
    <citation type="submission" date="2019-04" db="EMBL/GenBank/DDBJ databases">
        <authorList>
            <person name="Park S."/>
            <person name="Yoon J.-H."/>
        </authorList>
    </citation>
    <scope>NUCLEOTIDE SEQUENCE [LARGE SCALE GENOMIC DNA]</scope>
    <source>
        <strain evidence="12 13">HJM-18</strain>
    </source>
</reference>
<dbReference type="InterPro" id="IPR048466">
    <property type="entry name" value="DNA_pol3_delta-like_C"/>
</dbReference>
<protein>
    <recommendedName>
        <fullName evidence="2 9">DNA polymerase III subunit delta</fullName>
        <ecNumber evidence="1 9">2.7.7.7</ecNumber>
    </recommendedName>
</protein>
<dbReference type="Gene3D" id="3.40.50.300">
    <property type="entry name" value="P-loop containing nucleotide triphosphate hydrolases"/>
    <property type="match status" value="1"/>
</dbReference>
<comment type="catalytic activity">
    <reaction evidence="8">
        <text>DNA(n) + a 2'-deoxyribonucleoside 5'-triphosphate = DNA(n+1) + diphosphate</text>
        <dbReference type="Rhea" id="RHEA:22508"/>
        <dbReference type="Rhea" id="RHEA-COMP:17339"/>
        <dbReference type="Rhea" id="RHEA-COMP:17340"/>
        <dbReference type="ChEBI" id="CHEBI:33019"/>
        <dbReference type="ChEBI" id="CHEBI:61560"/>
        <dbReference type="ChEBI" id="CHEBI:173112"/>
        <dbReference type="EC" id="2.7.7.7"/>
    </reaction>
</comment>
<evidence type="ECO:0000259" key="11">
    <source>
        <dbReference type="Pfam" id="PF21694"/>
    </source>
</evidence>
<dbReference type="PANTHER" id="PTHR34388">
    <property type="entry name" value="DNA POLYMERASE III SUBUNIT DELTA"/>
    <property type="match status" value="1"/>
</dbReference>
<dbReference type="Pfam" id="PF21694">
    <property type="entry name" value="DNA_pol3_delta_C"/>
    <property type="match status" value="1"/>
</dbReference>
<dbReference type="EMBL" id="SRPF01000002">
    <property type="protein sequence ID" value="TGN40037.1"/>
    <property type="molecule type" value="Genomic_DNA"/>
</dbReference>
<accession>A0A4Z1BJZ9</accession>
<dbReference type="RefSeq" id="WP_135802700.1">
    <property type="nucleotide sequence ID" value="NZ_SRPF01000002.1"/>
</dbReference>
<dbReference type="AlphaFoldDB" id="A0A4Z1BJZ9"/>
<dbReference type="CDD" id="cd18138">
    <property type="entry name" value="HLD_clamp_pol_III_delta"/>
    <property type="match status" value="1"/>
</dbReference>
<evidence type="ECO:0000256" key="2">
    <source>
        <dbReference type="ARBA" id="ARBA00017703"/>
    </source>
</evidence>
<dbReference type="Gene3D" id="1.20.272.10">
    <property type="match status" value="1"/>
</dbReference>
<feature type="domain" description="DNA polymerase III delta N-terminal" evidence="10">
    <location>
        <begin position="20"/>
        <end position="133"/>
    </location>
</feature>
<evidence type="ECO:0000256" key="4">
    <source>
        <dbReference type="ARBA" id="ARBA00022695"/>
    </source>
</evidence>
<evidence type="ECO:0000313" key="13">
    <source>
        <dbReference type="Proteomes" id="UP000298325"/>
    </source>
</evidence>
<keyword evidence="4 12" id="KW-0548">Nucleotidyltransferase</keyword>
<evidence type="ECO:0000259" key="10">
    <source>
        <dbReference type="Pfam" id="PF06144"/>
    </source>
</evidence>
<organism evidence="12 13">
    <name type="scientific">Marinobacter confluentis</name>
    <dbReference type="NCBI Taxonomy" id="1697557"/>
    <lineage>
        <taxon>Bacteria</taxon>
        <taxon>Pseudomonadati</taxon>
        <taxon>Pseudomonadota</taxon>
        <taxon>Gammaproteobacteria</taxon>
        <taxon>Pseudomonadales</taxon>
        <taxon>Marinobacteraceae</taxon>
        <taxon>Marinobacter</taxon>
    </lineage>
</organism>
<dbReference type="GO" id="GO:0009360">
    <property type="term" value="C:DNA polymerase III complex"/>
    <property type="evidence" value="ECO:0007669"/>
    <property type="project" value="UniProtKB-UniRule"/>
</dbReference>
<name>A0A4Z1BJZ9_9GAMM</name>
<sequence length="345" mass="38311">MKIQANQLEQQLEKGLSPVYLVSGDEALLVQESCDRIRKAARNAGYQDRLTFHADPQFDWNRVGEEFSALSLFAEKRRIEIHLPSGKLGDGRAVIEHFLQDPPEDIILILISARLDAAETKRKWYKALQQTGTHLPLWPIDADKFPGWLQQRARQQGISLTRGALNLLAERLEGNLLAASQELDRLALFAGDSTVDEASIEAAVQDSSRFNGFELISETLAGRATHARKIAGALQQEGENPLGFLTVLTRDLNLALELRIATARQSGGENASGFLKKRGVFQPQRARAIEQAARRLSRAQLNSAFELCSAADRAAKGFDSLPPWHHIQDLITLLAQPDRRISDTP</sequence>
<evidence type="ECO:0000256" key="7">
    <source>
        <dbReference type="ARBA" id="ARBA00034754"/>
    </source>
</evidence>
<dbReference type="SUPFAM" id="SSF52540">
    <property type="entry name" value="P-loop containing nucleoside triphosphate hydrolases"/>
    <property type="match status" value="1"/>
</dbReference>
<evidence type="ECO:0000256" key="6">
    <source>
        <dbReference type="ARBA" id="ARBA00022932"/>
    </source>
</evidence>
<dbReference type="InterPro" id="IPR008921">
    <property type="entry name" value="DNA_pol3_clamp-load_cplx_C"/>
</dbReference>
<comment type="caution">
    <text evidence="12">The sequence shown here is derived from an EMBL/GenBank/DDBJ whole genome shotgun (WGS) entry which is preliminary data.</text>
</comment>
<dbReference type="Proteomes" id="UP000298325">
    <property type="component" value="Unassembled WGS sequence"/>
</dbReference>
<dbReference type="InterPro" id="IPR005790">
    <property type="entry name" value="DNA_polIII_delta"/>
</dbReference>
<dbReference type="PANTHER" id="PTHR34388:SF1">
    <property type="entry name" value="DNA POLYMERASE III SUBUNIT DELTA"/>
    <property type="match status" value="1"/>
</dbReference>
<evidence type="ECO:0000313" key="12">
    <source>
        <dbReference type="EMBL" id="TGN40037.1"/>
    </source>
</evidence>
<keyword evidence="5" id="KW-0235">DNA replication</keyword>
<keyword evidence="6" id="KW-0239">DNA-directed DNA polymerase</keyword>
<proteinExistence type="inferred from homology"/>
<feature type="domain" description="DNA polymerase III delta subunit-like C-terminal" evidence="11">
    <location>
        <begin position="211"/>
        <end position="316"/>
    </location>
</feature>